<evidence type="ECO:0000256" key="1">
    <source>
        <dbReference type="ARBA" id="ARBA00023054"/>
    </source>
</evidence>
<accession>A0A6G0IBZ8</accession>
<feature type="region of interest" description="Disordered" evidence="3">
    <location>
        <begin position="757"/>
        <end position="776"/>
    </location>
</feature>
<feature type="region of interest" description="Disordered" evidence="3">
    <location>
        <begin position="370"/>
        <end position="749"/>
    </location>
</feature>
<dbReference type="InterPro" id="IPR051990">
    <property type="entry name" value="CCPG1/PBIP1"/>
</dbReference>
<protein>
    <recommendedName>
        <fullName evidence="6">Pre-B-cell leukemia transcription factor-interacting protein 1</fullName>
    </recommendedName>
</protein>
<feature type="compositionally biased region" description="Acidic residues" evidence="3">
    <location>
        <begin position="873"/>
        <end position="896"/>
    </location>
</feature>
<dbReference type="EMBL" id="REGW02000012">
    <property type="protein sequence ID" value="KAE8288823.1"/>
    <property type="molecule type" value="Genomic_DNA"/>
</dbReference>
<feature type="compositionally biased region" description="Basic and acidic residues" evidence="3">
    <location>
        <begin position="206"/>
        <end position="223"/>
    </location>
</feature>
<feature type="compositionally biased region" description="Basic and acidic residues" evidence="3">
    <location>
        <begin position="908"/>
        <end position="927"/>
    </location>
</feature>
<dbReference type="AlphaFoldDB" id="A0A6G0IBZ8"/>
<reference evidence="4 5" key="1">
    <citation type="submission" date="2019-07" db="EMBL/GenBank/DDBJ databases">
        <title>Chromosome genome assembly for large yellow croaker.</title>
        <authorList>
            <person name="Xiao S."/>
        </authorList>
    </citation>
    <scope>NUCLEOTIDE SEQUENCE [LARGE SCALE GENOMIC DNA]</scope>
    <source>
        <strain evidence="4">JMULYC20181020</strain>
        <tissue evidence="4">Muscle</tissue>
    </source>
</reference>
<keyword evidence="1 2" id="KW-0175">Coiled coil</keyword>
<evidence type="ECO:0000256" key="3">
    <source>
        <dbReference type="SAM" id="MobiDB-lite"/>
    </source>
</evidence>
<comment type="caution">
    <text evidence="4">The sequence shown here is derived from an EMBL/GenBank/DDBJ whole genome shotgun (WGS) entry which is preliminary data.</text>
</comment>
<feature type="compositionally biased region" description="Low complexity" evidence="3">
    <location>
        <begin position="144"/>
        <end position="156"/>
    </location>
</feature>
<feature type="compositionally biased region" description="Polar residues" evidence="3">
    <location>
        <begin position="41"/>
        <end position="50"/>
    </location>
</feature>
<gene>
    <name evidence="4" type="ORF">D5F01_LYC12700</name>
</gene>
<organism evidence="4 5">
    <name type="scientific">Larimichthys crocea</name>
    <name type="common">Large yellow croaker</name>
    <name type="synonym">Pseudosciaena crocea</name>
    <dbReference type="NCBI Taxonomy" id="215358"/>
    <lineage>
        <taxon>Eukaryota</taxon>
        <taxon>Metazoa</taxon>
        <taxon>Chordata</taxon>
        <taxon>Craniata</taxon>
        <taxon>Vertebrata</taxon>
        <taxon>Euteleostomi</taxon>
        <taxon>Actinopterygii</taxon>
        <taxon>Neopterygii</taxon>
        <taxon>Teleostei</taxon>
        <taxon>Neoteleostei</taxon>
        <taxon>Acanthomorphata</taxon>
        <taxon>Eupercaria</taxon>
        <taxon>Sciaenidae</taxon>
        <taxon>Larimichthys</taxon>
    </lineage>
</organism>
<sequence length="927" mass="106035">MSGGSSANNSWTILTPEENVAETLRPLAEGTEHHGEILTSAEGSGENQPASGAESAEGLPVEGHLVSDDKTAELSGDTSTEQHTSEPAAVTDAPVPTSLEVPGSDALSQSEGLPEGPAQTTPDPDSFSDSYTHITPTPDDPPATQLTTETLGGLEFTQEEETLTQEGTRHSLNGEGLHQDGEELDPSSRTCDVGKQADSPVDSEVGEERTEKTGEEGESEVRRRSLLAALERVGRTEEEEEIEEEFQLPQRDDGSGFSVNKCILGAVILLGLGTIFFSGVFMDLDEESDYSTRELNDAELPGKQEWLNPEIPPPAVDADNTELLNNLAKGNEQISVLQAQLQAQKEELKVAKGQAVEGAKERFLWEEVEKENTANEAAQAAVKPPTSPSSGQPEDSTQGTVGSTERQPMKPWDDQREKKKDMKRDKKDMGENKEGKERESLEWKEGEKKQRKDGGKSEWKKGKHEQGKFDKEKDKEEKQKRQSSETKQWKEKDWKKEKASRGDEGKPWKDREGKKEWVEKSERKELKEERGWKKAKHEKENEGKQWRGKEEKKDWKVEKEHGEKHKGREEWKGERGWKKGKDGYKESDKEKWEKKDWKEKGEKKEWKKDSDWKSKNGKDHSKEGKGKGERKQWEESTNHGKDRKRKDERKEWKSENGKDDKEWKRKDERKEWKSENGKDDKEWKRKDERKQWKSENGKDDKEWKRKDERKRSEKEEEQWKRGQKEKKQNGDWNKDRSSAQTHEDEHTFTCIHGKEDHLWGDRKTPHTHRRPSMEQPEYWVQQRDRLQHKPKPPQSCNSLESCAQAEGLLPVSFPEFEVILQTYLAKAEGMGVDASVREELKNLATQFFKDGLFVHDQMSFQDFAEDLEDVLEDMVEGGESEEEGSAREEEMEGFEEEVMKKFSLPGAGEKEEKSKGERKKESGRGRG</sequence>
<feature type="compositionally biased region" description="Basic and acidic residues" evidence="3">
    <location>
        <begin position="407"/>
        <end position="640"/>
    </location>
</feature>
<feature type="compositionally biased region" description="Polar residues" evidence="3">
    <location>
        <begin position="118"/>
        <end position="135"/>
    </location>
</feature>
<feature type="region of interest" description="Disordered" evidence="3">
    <location>
        <begin position="23"/>
        <end position="223"/>
    </location>
</feature>
<feature type="compositionally biased region" description="Polar residues" evidence="3">
    <location>
        <begin position="388"/>
        <end position="406"/>
    </location>
</feature>
<evidence type="ECO:0000256" key="2">
    <source>
        <dbReference type="SAM" id="Coils"/>
    </source>
</evidence>
<proteinExistence type="predicted"/>
<dbReference type="GO" id="GO:0016020">
    <property type="term" value="C:membrane"/>
    <property type="evidence" value="ECO:0007669"/>
    <property type="project" value="TreeGrafter"/>
</dbReference>
<dbReference type="PANTHER" id="PTHR28638:SF3">
    <property type="entry name" value="PRE-B-CELL LEUKEMIA TRANSCRIPTION FACTOR-INTERACTING PROTEIN 1 ISOFORM X1"/>
    <property type="match status" value="1"/>
</dbReference>
<evidence type="ECO:0008006" key="6">
    <source>
        <dbReference type="Google" id="ProtNLM"/>
    </source>
</evidence>
<evidence type="ECO:0000313" key="5">
    <source>
        <dbReference type="Proteomes" id="UP000424527"/>
    </source>
</evidence>
<feature type="coiled-coil region" evidence="2">
    <location>
        <begin position="320"/>
        <end position="354"/>
    </location>
</feature>
<evidence type="ECO:0000313" key="4">
    <source>
        <dbReference type="EMBL" id="KAE8288823.1"/>
    </source>
</evidence>
<name>A0A6G0IBZ8_LARCR</name>
<keyword evidence="5" id="KW-1185">Reference proteome</keyword>
<feature type="compositionally biased region" description="Basic and acidic residues" evidence="3">
    <location>
        <begin position="648"/>
        <end position="749"/>
    </location>
</feature>
<feature type="region of interest" description="Disordered" evidence="3">
    <location>
        <begin position="873"/>
        <end position="927"/>
    </location>
</feature>
<dbReference type="PANTHER" id="PTHR28638">
    <property type="entry name" value="CELL CYCLE PROGRESSION PROTEIN 1"/>
    <property type="match status" value="1"/>
</dbReference>
<dbReference type="Proteomes" id="UP000424527">
    <property type="component" value="Unassembled WGS sequence"/>
</dbReference>